<sequence length="302" mass="31703">MTASPLLTAVLPIALGIIMLGLGLSLTLADFTRVVKYPRPVIIGLACQIVLLPLVCFLIANGLGLESALAVGLMLLAASPGGTTANLFSHLAHGDVALNITLTAVNSLIAILTMPLLVNLSLAWFMASDQAIPLQFAKVMQVFAIVLLPVALGMLIRRASPAFATRMEKPMKLVAALFLAFTIALALAKDWQTVVLYAPVVGGAALLFNLLSLGVGYWVPRLLSIPRRQAIAIGMEIGIHNGTLAIALALSPSLLNNPTMAVPAALYSLIMFFTAAVFGWWVSRARPQTEAAGSVSGRATGD</sequence>
<dbReference type="InterPro" id="IPR004710">
    <property type="entry name" value="Bilac:Na_transpt"/>
</dbReference>
<feature type="transmembrane region" description="Helical" evidence="5">
    <location>
        <begin position="231"/>
        <end position="250"/>
    </location>
</feature>
<evidence type="ECO:0000256" key="2">
    <source>
        <dbReference type="ARBA" id="ARBA00022692"/>
    </source>
</evidence>
<keyword evidence="2 5" id="KW-0812">Transmembrane</keyword>
<feature type="transmembrane region" description="Helical" evidence="5">
    <location>
        <begin position="69"/>
        <end position="88"/>
    </location>
</feature>
<feature type="transmembrane region" description="Helical" evidence="5">
    <location>
        <begin position="262"/>
        <end position="282"/>
    </location>
</feature>
<dbReference type="EMBL" id="CP016634">
    <property type="protein sequence ID" value="ANY87187.1"/>
    <property type="molecule type" value="Genomic_DNA"/>
</dbReference>
<evidence type="ECO:0000256" key="3">
    <source>
        <dbReference type="ARBA" id="ARBA00022989"/>
    </source>
</evidence>
<keyword evidence="4 5" id="KW-0472">Membrane</keyword>
<proteinExistence type="predicted"/>
<dbReference type="InterPro" id="IPR038770">
    <property type="entry name" value="Na+/solute_symporter_sf"/>
</dbReference>
<protein>
    <submittedName>
        <fullName evidence="6">Sodium Bile acid symporter family protein</fullName>
    </submittedName>
</protein>
<feature type="transmembrane region" description="Helical" evidence="5">
    <location>
        <begin position="194"/>
        <end position="219"/>
    </location>
</feature>
<feature type="transmembrane region" description="Helical" evidence="5">
    <location>
        <begin position="171"/>
        <end position="188"/>
    </location>
</feature>
<feature type="transmembrane region" description="Helical" evidence="5">
    <location>
        <begin position="41"/>
        <end position="63"/>
    </location>
</feature>
<comment type="subcellular location">
    <subcellularLocation>
        <location evidence="1">Membrane</location>
        <topology evidence="1">Multi-pass membrane protein</topology>
    </subcellularLocation>
</comment>
<dbReference type="PANTHER" id="PTHR10361:SF24">
    <property type="entry name" value="P3 PROTEIN"/>
    <property type="match status" value="1"/>
</dbReference>
<feature type="transmembrane region" description="Helical" evidence="5">
    <location>
        <begin position="100"/>
        <end position="127"/>
    </location>
</feature>
<dbReference type="Gene3D" id="1.20.1530.20">
    <property type="match status" value="1"/>
</dbReference>
<feature type="transmembrane region" description="Helical" evidence="5">
    <location>
        <begin position="139"/>
        <end position="159"/>
    </location>
</feature>
<reference evidence="6" key="1">
    <citation type="submission" date="2016-07" db="EMBL/GenBank/DDBJ databases">
        <title>New class B carbapenemase carried by novel plasmid in Pseudomonas putida enviromental strain in eastern Amazonia.</title>
        <authorList>
            <person name="Souza C.O."/>
            <person name="Lima K.V."/>
            <person name="Brasiliense D.M."/>
            <person name="Perez-Chaparro P.J."/>
            <person name="Mamizuka E.M."/>
            <person name="Lima M.O."/>
            <person name="Lima L.N."/>
            <person name="McCulloch J.A."/>
        </authorList>
    </citation>
    <scope>NUCLEOTIDE SEQUENCE [LARGE SCALE GENOMIC DNA]</scope>
    <source>
        <strain evidence="6">IEC33019</strain>
    </source>
</reference>
<dbReference type="Pfam" id="PF01758">
    <property type="entry name" value="SBF"/>
    <property type="match status" value="1"/>
</dbReference>
<name>A0A1B2F4S8_PSEPU</name>
<dbReference type="PANTHER" id="PTHR10361">
    <property type="entry name" value="SODIUM-BILE ACID COTRANSPORTER"/>
    <property type="match status" value="1"/>
</dbReference>
<evidence type="ECO:0000313" key="6">
    <source>
        <dbReference type="EMBL" id="ANY87187.1"/>
    </source>
</evidence>
<evidence type="ECO:0000256" key="5">
    <source>
        <dbReference type="SAM" id="Phobius"/>
    </source>
</evidence>
<dbReference type="AlphaFoldDB" id="A0A1B2F4S8"/>
<evidence type="ECO:0000256" key="1">
    <source>
        <dbReference type="ARBA" id="ARBA00004141"/>
    </source>
</evidence>
<gene>
    <name evidence="6" type="ORF">IEC33019_1621</name>
</gene>
<dbReference type="GO" id="GO:0016020">
    <property type="term" value="C:membrane"/>
    <property type="evidence" value="ECO:0007669"/>
    <property type="project" value="UniProtKB-SubCell"/>
</dbReference>
<keyword evidence="3 5" id="KW-1133">Transmembrane helix</keyword>
<dbReference type="InterPro" id="IPR002657">
    <property type="entry name" value="BilAc:Na_symport/Acr3"/>
</dbReference>
<evidence type="ECO:0000256" key="4">
    <source>
        <dbReference type="ARBA" id="ARBA00023136"/>
    </source>
</evidence>
<feature type="transmembrane region" description="Helical" evidence="5">
    <location>
        <begin position="6"/>
        <end position="29"/>
    </location>
</feature>
<organism evidence="6">
    <name type="scientific">Pseudomonas putida</name>
    <name type="common">Arthrobacter siderocapsulatus</name>
    <dbReference type="NCBI Taxonomy" id="303"/>
    <lineage>
        <taxon>Bacteria</taxon>
        <taxon>Pseudomonadati</taxon>
        <taxon>Pseudomonadota</taxon>
        <taxon>Gammaproteobacteria</taxon>
        <taxon>Pseudomonadales</taxon>
        <taxon>Pseudomonadaceae</taxon>
        <taxon>Pseudomonas</taxon>
    </lineage>
</organism>
<accession>A0A1B2F4S8</accession>
<dbReference type="RefSeq" id="WP_099593327.1">
    <property type="nucleotide sequence ID" value="NZ_CP016634.1"/>
</dbReference>